<gene>
    <name evidence="2" type="ORF">Q9L42_011000</name>
</gene>
<organism evidence="2 3">
    <name type="scientific">Methylomarinum roseum</name>
    <dbReference type="NCBI Taxonomy" id="3067653"/>
    <lineage>
        <taxon>Bacteria</taxon>
        <taxon>Pseudomonadati</taxon>
        <taxon>Pseudomonadota</taxon>
        <taxon>Gammaproteobacteria</taxon>
        <taxon>Methylococcales</taxon>
        <taxon>Methylococcaceae</taxon>
        <taxon>Methylomarinum</taxon>
    </lineage>
</organism>
<dbReference type="PANTHER" id="PTHR12788">
    <property type="entry name" value="PROTEIN-TYROSINE SULFOTRANSFERASE 2"/>
    <property type="match status" value="1"/>
</dbReference>
<dbReference type="EC" id="2.8.2.-" evidence="2"/>
<name>A0AAU7NPL7_9GAMM</name>
<dbReference type="Proteomes" id="UP001225378">
    <property type="component" value="Chromosome"/>
</dbReference>
<keyword evidence="3" id="KW-1185">Reference proteome</keyword>
<dbReference type="InterPro" id="IPR026634">
    <property type="entry name" value="TPST-like"/>
</dbReference>
<protein>
    <submittedName>
        <fullName evidence="2">Sulfotransferase</fullName>
        <ecNumber evidence="2">2.8.2.-</ecNumber>
    </submittedName>
</protein>
<dbReference type="KEGG" id="mech:Q9L42_011000"/>
<proteinExistence type="predicted"/>
<dbReference type="Pfam" id="PF13469">
    <property type="entry name" value="Sulfotransfer_3"/>
    <property type="match status" value="1"/>
</dbReference>
<evidence type="ECO:0000256" key="1">
    <source>
        <dbReference type="ARBA" id="ARBA00022679"/>
    </source>
</evidence>
<accession>A0AAU7NPL7</accession>
<dbReference type="Gene3D" id="3.40.50.300">
    <property type="entry name" value="P-loop containing nucleotide triphosphate hydrolases"/>
    <property type="match status" value="1"/>
</dbReference>
<dbReference type="PANTHER" id="PTHR12788:SF10">
    <property type="entry name" value="PROTEIN-TYROSINE SULFOTRANSFERASE"/>
    <property type="match status" value="1"/>
</dbReference>
<dbReference type="SUPFAM" id="SSF52540">
    <property type="entry name" value="P-loop containing nucleoside triphosphate hydrolases"/>
    <property type="match status" value="1"/>
</dbReference>
<dbReference type="RefSeq" id="WP_349431075.1">
    <property type="nucleotide sequence ID" value="NZ_CP157743.1"/>
</dbReference>
<keyword evidence="1 2" id="KW-0808">Transferase</keyword>
<dbReference type="EMBL" id="CP157743">
    <property type="protein sequence ID" value="XBS18904.1"/>
    <property type="molecule type" value="Genomic_DNA"/>
</dbReference>
<dbReference type="AlphaFoldDB" id="A0AAU7NPL7"/>
<sequence length="447" mass="51901">MNNQAFQPPAFIVGKERSGTTLLSAMLNRHPMVCVTPETDFLYKLFNYPGGDAGFIKDWPQSLYSIIDKMDPTAHWNKPAKQVYDYLNGHPVSGKEAFMSLGKIICNRYGKPLWIEKTPNHILCLPFIRQLFPKSPIIHIVRDGRDVSNSLTKVKFGSQNFFENLWLWMDAVRKFNSFSENDGNNITIRYEDLIQNPEKTIREVCKFLNITYNHEILTPNGSESALIIKHENHMNQASEPIDTSKLANWKKSLTPELQKAALMIAHKELIQYGYENASSDNPKTLCISVLLLLSKQHRQLYDSILYTIAKTTPPYTFESTYSLNDYIPKKQPSLWIIDDIPLPNPDQRKSSIVFFLYLIKTLIYILKFKITGTRFVWILHPNQEKSRHWLIHRVGELFLAKIANIIILVKDNKHNIEEIYRFYRLDKNNCILSDSPDLCNRLVNHIK</sequence>
<evidence type="ECO:0000313" key="2">
    <source>
        <dbReference type="EMBL" id="XBS18904.1"/>
    </source>
</evidence>
<evidence type="ECO:0000313" key="3">
    <source>
        <dbReference type="Proteomes" id="UP001225378"/>
    </source>
</evidence>
<dbReference type="GO" id="GO:0008476">
    <property type="term" value="F:protein-tyrosine sulfotransferase activity"/>
    <property type="evidence" value="ECO:0007669"/>
    <property type="project" value="InterPro"/>
</dbReference>
<reference evidence="2 3" key="1">
    <citation type="journal article" date="2024" name="Microbiology">
        <title>Methylomarinum rosea sp. nov., a novel halophilic methanotrophic bacterium from the hypersaline Lake Elton.</title>
        <authorList>
            <person name="Suleimanov R.Z."/>
            <person name="Oshkin I.Y."/>
            <person name="Danilova O.V."/>
            <person name="Suzina N.E."/>
            <person name="Dedysh S.N."/>
        </authorList>
    </citation>
    <scope>NUCLEOTIDE SEQUENCE [LARGE SCALE GENOMIC DNA]</scope>
    <source>
        <strain evidence="2 3">Ch1-1</strain>
    </source>
</reference>
<dbReference type="InterPro" id="IPR027417">
    <property type="entry name" value="P-loop_NTPase"/>
</dbReference>